<dbReference type="GO" id="GO:0015562">
    <property type="term" value="F:efflux transmembrane transporter activity"/>
    <property type="evidence" value="ECO:0007669"/>
    <property type="project" value="InterPro"/>
</dbReference>
<comment type="caution">
    <text evidence="1">The sequence shown here is derived from an EMBL/GenBank/DDBJ whole genome shotgun (WGS) entry which is preliminary data.</text>
</comment>
<evidence type="ECO:0000313" key="1">
    <source>
        <dbReference type="EMBL" id="GAG50912.1"/>
    </source>
</evidence>
<proteinExistence type="predicted"/>
<dbReference type="AlphaFoldDB" id="X0YWD5"/>
<dbReference type="SUPFAM" id="SSF56954">
    <property type="entry name" value="Outer membrane efflux proteins (OEP)"/>
    <property type="match status" value="1"/>
</dbReference>
<feature type="non-terminal residue" evidence="1">
    <location>
        <position position="1"/>
    </location>
</feature>
<gene>
    <name evidence="1" type="ORF">S01H1_82601</name>
</gene>
<dbReference type="InterPro" id="IPR010131">
    <property type="entry name" value="MdtP/NodT-like"/>
</dbReference>
<dbReference type="EMBL" id="BARS01056014">
    <property type="protein sequence ID" value="GAG50912.1"/>
    <property type="molecule type" value="Genomic_DNA"/>
</dbReference>
<dbReference type="Gene3D" id="1.20.1600.10">
    <property type="entry name" value="Outer membrane efflux proteins (OEP)"/>
    <property type="match status" value="1"/>
</dbReference>
<accession>X0YWD5</accession>
<evidence type="ECO:0008006" key="2">
    <source>
        <dbReference type="Google" id="ProtNLM"/>
    </source>
</evidence>
<dbReference type="InterPro" id="IPR003423">
    <property type="entry name" value="OMP_efflux"/>
</dbReference>
<dbReference type="PANTHER" id="PTHR30203">
    <property type="entry name" value="OUTER MEMBRANE CATION EFFLUX PROTEIN"/>
    <property type="match status" value="1"/>
</dbReference>
<organism evidence="1">
    <name type="scientific">marine sediment metagenome</name>
    <dbReference type="NCBI Taxonomy" id="412755"/>
    <lineage>
        <taxon>unclassified sequences</taxon>
        <taxon>metagenomes</taxon>
        <taxon>ecological metagenomes</taxon>
    </lineage>
</organism>
<protein>
    <recommendedName>
        <fullName evidence="2">Outer membrane efflux protein</fullName>
    </recommendedName>
</protein>
<dbReference type="Gene3D" id="2.20.200.10">
    <property type="entry name" value="Outer membrane efflux proteins (OEP)"/>
    <property type="match status" value="1"/>
</dbReference>
<dbReference type="PANTHER" id="PTHR30203:SF21">
    <property type="entry name" value="OUTER MEMBRANE COMPONENT OF MULTIDRUG EFFLUX PUMP-RELATED"/>
    <property type="match status" value="1"/>
</dbReference>
<dbReference type="Pfam" id="PF02321">
    <property type="entry name" value="OEP"/>
    <property type="match status" value="1"/>
</dbReference>
<sequence length="174" mass="17865">LYPSVSIGAMGASSASTVAALDRHESTIWRLGPLLSWNFPNFGAARARIAGAHAQEAAALARLDAALLTALKEVEQSLAAYAAAMEKRNALDAAARQSNTTVRLARLGREAGAATALDLLDAERGDVEAQAALAAADAEVATAQVTLFKALGGGWEDAPAVAAAMLVRDADAKR</sequence>
<name>X0YWD5_9ZZZZ</name>
<reference evidence="1" key="1">
    <citation type="journal article" date="2014" name="Front. Microbiol.">
        <title>High frequency of phylogenetically diverse reductive dehalogenase-homologous genes in deep subseafloor sedimentary metagenomes.</title>
        <authorList>
            <person name="Kawai M."/>
            <person name="Futagami T."/>
            <person name="Toyoda A."/>
            <person name="Takaki Y."/>
            <person name="Nishi S."/>
            <person name="Hori S."/>
            <person name="Arai W."/>
            <person name="Tsubouchi T."/>
            <person name="Morono Y."/>
            <person name="Uchiyama I."/>
            <person name="Ito T."/>
            <person name="Fujiyama A."/>
            <person name="Inagaki F."/>
            <person name="Takami H."/>
        </authorList>
    </citation>
    <scope>NUCLEOTIDE SEQUENCE</scope>
    <source>
        <strain evidence="1">Expedition CK06-06</strain>
    </source>
</reference>